<evidence type="ECO:0000313" key="2">
    <source>
        <dbReference type="EMBL" id="MQL94294.1"/>
    </source>
</evidence>
<gene>
    <name evidence="2" type="ORF">Taro_026946</name>
</gene>
<feature type="region of interest" description="Disordered" evidence="1">
    <location>
        <begin position="143"/>
        <end position="194"/>
    </location>
</feature>
<accession>A0A843VM63</accession>
<keyword evidence="3" id="KW-1185">Reference proteome</keyword>
<evidence type="ECO:0000256" key="1">
    <source>
        <dbReference type="SAM" id="MobiDB-lite"/>
    </source>
</evidence>
<feature type="compositionally biased region" description="Basic and acidic residues" evidence="1">
    <location>
        <begin position="185"/>
        <end position="194"/>
    </location>
</feature>
<protein>
    <submittedName>
        <fullName evidence="2">Uncharacterized protein</fullName>
    </submittedName>
</protein>
<organism evidence="2 3">
    <name type="scientific">Colocasia esculenta</name>
    <name type="common">Wild taro</name>
    <name type="synonym">Arum esculentum</name>
    <dbReference type="NCBI Taxonomy" id="4460"/>
    <lineage>
        <taxon>Eukaryota</taxon>
        <taxon>Viridiplantae</taxon>
        <taxon>Streptophyta</taxon>
        <taxon>Embryophyta</taxon>
        <taxon>Tracheophyta</taxon>
        <taxon>Spermatophyta</taxon>
        <taxon>Magnoliopsida</taxon>
        <taxon>Liliopsida</taxon>
        <taxon>Araceae</taxon>
        <taxon>Aroideae</taxon>
        <taxon>Colocasieae</taxon>
        <taxon>Colocasia</taxon>
    </lineage>
</organism>
<dbReference type="EMBL" id="NMUH01001657">
    <property type="protein sequence ID" value="MQL94294.1"/>
    <property type="molecule type" value="Genomic_DNA"/>
</dbReference>
<name>A0A843VM63_COLES</name>
<feature type="non-terminal residue" evidence="2">
    <location>
        <position position="1"/>
    </location>
</feature>
<evidence type="ECO:0000313" key="3">
    <source>
        <dbReference type="Proteomes" id="UP000652761"/>
    </source>
</evidence>
<reference evidence="2" key="1">
    <citation type="submission" date="2017-07" db="EMBL/GenBank/DDBJ databases">
        <title>Taro Niue Genome Assembly and Annotation.</title>
        <authorList>
            <person name="Atibalentja N."/>
            <person name="Keating K."/>
            <person name="Fields C.J."/>
        </authorList>
    </citation>
    <scope>NUCLEOTIDE SEQUENCE</scope>
    <source>
        <strain evidence="2">Niue_2</strain>
        <tissue evidence="2">Leaf</tissue>
    </source>
</reference>
<comment type="caution">
    <text evidence="2">The sequence shown here is derived from an EMBL/GenBank/DDBJ whole genome shotgun (WGS) entry which is preliminary data.</text>
</comment>
<dbReference type="AlphaFoldDB" id="A0A843VM63"/>
<dbReference type="Proteomes" id="UP000652761">
    <property type="component" value="Unassembled WGS sequence"/>
</dbReference>
<proteinExistence type="predicted"/>
<sequence>MSQQVISRLQHSRLRTRLAPAQEAVFGGVPMMERFRRMTPPFFKGESDPIHTESWLRETEKIFRALRCAEEERVTLATYMLQAKIDFKELMGVERADVWWSSVLRTQFEDGAMERAVVPARAAAQTPGGGMIAEKPVCTQCGKRHGGERLSEDGAADCSGSSTSSSETDNESSRETEGSGLSVRLGERRGRVGR</sequence>